<dbReference type="Gene3D" id="1.10.443.10">
    <property type="entry name" value="Intergrase catalytic core"/>
    <property type="match status" value="1"/>
</dbReference>
<evidence type="ECO:0000256" key="5">
    <source>
        <dbReference type="SAM" id="MobiDB-lite"/>
    </source>
</evidence>
<reference evidence="8 9" key="1">
    <citation type="submission" date="2019-06" db="EMBL/GenBank/DDBJ databases">
        <title>Draft genome of Streptomyces sedi sp. JCM16909.</title>
        <authorList>
            <person name="Klykleung N."/>
            <person name="Tanasupawat S."/>
            <person name="Kudo T."/>
            <person name="Yuki M."/>
            <person name="Ohkuma M."/>
        </authorList>
    </citation>
    <scope>NUCLEOTIDE SEQUENCE [LARGE SCALE GENOMIC DNA]</scope>
    <source>
        <strain evidence="8 9">JCM 16909</strain>
    </source>
</reference>
<dbReference type="GO" id="GO:0003677">
    <property type="term" value="F:DNA binding"/>
    <property type="evidence" value="ECO:0007669"/>
    <property type="project" value="UniProtKB-UniRule"/>
</dbReference>
<protein>
    <submittedName>
        <fullName evidence="8">Integrase</fullName>
    </submittedName>
</protein>
<dbReference type="SUPFAM" id="SSF56349">
    <property type="entry name" value="DNA breaking-rejoining enzymes"/>
    <property type="match status" value="1"/>
</dbReference>
<evidence type="ECO:0000256" key="1">
    <source>
        <dbReference type="ARBA" id="ARBA00008857"/>
    </source>
</evidence>
<name>A0A5C4UQK6_9ACTN</name>
<keyword evidence="2 4" id="KW-0238">DNA-binding</keyword>
<dbReference type="OrthoDB" id="9803188at2"/>
<keyword evidence="9" id="KW-1185">Reference proteome</keyword>
<dbReference type="AlphaFoldDB" id="A0A5C4UQK6"/>
<dbReference type="PANTHER" id="PTHR30349">
    <property type="entry name" value="PHAGE INTEGRASE-RELATED"/>
    <property type="match status" value="1"/>
</dbReference>
<dbReference type="Proteomes" id="UP000311713">
    <property type="component" value="Unassembled WGS sequence"/>
</dbReference>
<dbReference type="InterPro" id="IPR050090">
    <property type="entry name" value="Tyrosine_recombinase_XerCD"/>
</dbReference>
<accession>A0A5C4UQK6</accession>
<dbReference type="GO" id="GO:0015074">
    <property type="term" value="P:DNA integration"/>
    <property type="evidence" value="ECO:0007669"/>
    <property type="project" value="InterPro"/>
</dbReference>
<comment type="similarity">
    <text evidence="1">Belongs to the 'phage' integrase family.</text>
</comment>
<sequence length="401" mass="44879">MFRSRYGGQVVRHVVIGDLRVQRIERKGGRRSWTIVWSEGTLHTEADRFLREHEGSGTQKTYAYYLVDHLRWLERECLTFETVQLRDLERYMGIVGAEVRMPLGEPWRVGKRPYSRSALSTAAACLKGFYLHQASLGINGELGRKLDSSRLPSRVDRRRSFLGHAKSPLPTNPLAPKGPHRRHPKMLPDGARERLLETVNTARDRLVVDWLADGGLRIGELCGLHLVDLHLRGNAACGECRTPHLHVCHRPGNPNQAEAKTKHPWQVERGIVTGGLIKRVSPAMVHSYFEYMTTEYPRGAWHGMLLVQLHGADAGQPWAPVGARRMLGRAGKRAGLGLVKPHAFRHTFTSAVLDAADGNTLIARDAGGWASAAMVDEVYGHVDIHDPVFDAALRTVWGENR</sequence>
<feature type="region of interest" description="Disordered" evidence="5">
    <location>
        <begin position="161"/>
        <end position="187"/>
    </location>
</feature>
<dbReference type="InterPro" id="IPR002104">
    <property type="entry name" value="Integrase_catalytic"/>
</dbReference>
<proteinExistence type="inferred from homology"/>
<feature type="domain" description="Core-binding (CB)" evidence="7">
    <location>
        <begin position="40"/>
        <end position="134"/>
    </location>
</feature>
<evidence type="ECO:0000313" key="9">
    <source>
        <dbReference type="Proteomes" id="UP000311713"/>
    </source>
</evidence>
<evidence type="ECO:0000256" key="4">
    <source>
        <dbReference type="PROSITE-ProRule" id="PRU01248"/>
    </source>
</evidence>
<evidence type="ECO:0000259" key="7">
    <source>
        <dbReference type="PROSITE" id="PS51900"/>
    </source>
</evidence>
<evidence type="ECO:0000256" key="3">
    <source>
        <dbReference type="ARBA" id="ARBA00023172"/>
    </source>
</evidence>
<organism evidence="8 9">
    <name type="scientific">Streptomyces sedi</name>
    <dbReference type="NCBI Taxonomy" id="555059"/>
    <lineage>
        <taxon>Bacteria</taxon>
        <taxon>Bacillati</taxon>
        <taxon>Actinomycetota</taxon>
        <taxon>Actinomycetes</taxon>
        <taxon>Kitasatosporales</taxon>
        <taxon>Streptomycetaceae</taxon>
        <taxon>Streptomyces</taxon>
    </lineage>
</organism>
<feature type="domain" description="Tyr recombinase" evidence="6">
    <location>
        <begin position="182"/>
        <end position="395"/>
    </location>
</feature>
<dbReference type="PROSITE" id="PS51900">
    <property type="entry name" value="CB"/>
    <property type="match status" value="1"/>
</dbReference>
<evidence type="ECO:0000256" key="2">
    <source>
        <dbReference type="ARBA" id="ARBA00023125"/>
    </source>
</evidence>
<dbReference type="InterPro" id="IPR011010">
    <property type="entry name" value="DNA_brk_join_enz"/>
</dbReference>
<dbReference type="PANTHER" id="PTHR30349:SF41">
    <property type="entry name" value="INTEGRASE_RECOMBINASE PROTEIN MJ0367-RELATED"/>
    <property type="match status" value="1"/>
</dbReference>
<evidence type="ECO:0000313" key="8">
    <source>
        <dbReference type="EMBL" id="TNM25695.1"/>
    </source>
</evidence>
<dbReference type="InterPro" id="IPR013762">
    <property type="entry name" value="Integrase-like_cat_sf"/>
</dbReference>
<dbReference type="PROSITE" id="PS51898">
    <property type="entry name" value="TYR_RECOMBINASE"/>
    <property type="match status" value="1"/>
</dbReference>
<keyword evidence="3" id="KW-0233">DNA recombination</keyword>
<gene>
    <name evidence="8" type="ORF">FH715_26330</name>
</gene>
<dbReference type="GO" id="GO:0006310">
    <property type="term" value="P:DNA recombination"/>
    <property type="evidence" value="ECO:0007669"/>
    <property type="project" value="UniProtKB-KW"/>
</dbReference>
<dbReference type="InterPro" id="IPR044068">
    <property type="entry name" value="CB"/>
</dbReference>
<dbReference type="EMBL" id="VDGT01000029">
    <property type="protein sequence ID" value="TNM25695.1"/>
    <property type="molecule type" value="Genomic_DNA"/>
</dbReference>
<evidence type="ECO:0000259" key="6">
    <source>
        <dbReference type="PROSITE" id="PS51898"/>
    </source>
</evidence>
<comment type="caution">
    <text evidence="8">The sequence shown here is derived from an EMBL/GenBank/DDBJ whole genome shotgun (WGS) entry which is preliminary data.</text>
</comment>